<keyword evidence="6" id="KW-0805">Transcription regulation</keyword>
<dbReference type="GO" id="GO:0005634">
    <property type="term" value="C:nucleus"/>
    <property type="evidence" value="ECO:0007669"/>
    <property type="project" value="UniProtKB-SubCell"/>
</dbReference>
<gene>
    <name evidence="11" type="ORF">K452DRAFT_327616</name>
</gene>
<feature type="region of interest" description="Disordered" evidence="10">
    <location>
        <begin position="361"/>
        <end position="400"/>
    </location>
</feature>
<evidence type="ECO:0000256" key="2">
    <source>
        <dbReference type="ARBA" id="ARBA00013184"/>
    </source>
</evidence>
<dbReference type="GO" id="GO:0006974">
    <property type="term" value="P:DNA damage response"/>
    <property type="evidence" value="ECO:0007669"/>
    <property type="project" value="UniProtKB-KW"/>
</dbReference>
<evidence type="ECO:0000256" key="6">
    <source>
        <dbReference type="ARBA" id="ARBA00023015"/>
    </source>
</evidence>
<protein>
    <recommendedName>
        <fullName evidence="2">histone acetyltransferase</fullName>
        <ecNumber evidence="2">2.3.1.48</ecNumber>
    </recommendedName>
</protein>
<dbReference type="PANTHER" id="PTHR31571:SF2">
    <property type="entry name" value="HISTONE ACETYLTRANSFERASE RTT109"/>
    <property type="match status" value="1"/>
</dbReference>
<reference evidence="11" key="1">
    <citation type="journal article" date="2020" name="Stud. Mycol.">
        <title>101 Dothideomycetes genomes: a test case for predicting lifestyles and emergence of pathogens.</title>
        <authorList>
            <person name="Haridas S."/>
            <person name="Albert R."/>
            <person name="Binder M."/>
            <person name="Bloem J."/>
            <person name="Labutti K."/>
            <person name="Salamov A."/>
            <person name="Andreopoulos B."/>
            <person name="Baker S."/>
            <person name="Barry K."/>
            <person name="Bills G."/>
            <person name="Bluhm B."/>
            <person name="Cannon C."/>
            <person name="Castanera R."/>
            <person name="Culley D."/>
            <person name="Daum C."/>
            <person name="Ezra D."/>
            <person name="Gonzalez J."/>
            <person name="Henrissat B."/>
            <person name="Kuo A."/>
            <person name="Liang C."/>
            <person name="Lipzen A."/>
            <person name="Lutzoni F."/>
            <person name="Magnuson J."/>
            <person name="Mondo S."/>
            <person name="Nolan M."/>
            <person name="Ohm R."/>
            <person name="Pangilinan J."/>
            <person name="Park H.-J."/>
            <person name="Ramirez L."/>
            <person name="Alfaro M."/>
            <person name="Sun H."/>
            <person name="Tritt A."/>
            <person name="Yoshinaga Y."/>
            <person name="Zwiers L.-H."/>
            <person name="Turgeon B."/>
            <person name="Goodwin S."/>
            <person name="Spatafora J."/>
            <person name="Crous P."/>
            <person name="Grigoriev I."/>
        </authorList>
    </citation>
    <scope>NUCLEOTIDE SEQUENCE</scope>
    <source>
        <strain evidence="11">CBS 121167</strain>
    </source>
</reference>
<dbReference type="GeneID" id="54302427"/>
<dbReference type="GO" id="GO:0032931">
    <property type="term" value="F:histone H3K56 acetyltransferase activity"/>
    <property type="evidence" value="ECO:0007669"/>
    <property type="project" value="TreeGrafter"/>
</dbReference>
<evidence type="ECO:0000313" key="12">
    <source>
        <dbReference type="Proteomes" id="UP000799438"/>
    </source>
</evidence>
<dbReference type="SMART" id="SM01250">
    <property type="entry name" value="KAT11"/>
    <property type="match status" value="1"/>
</dbReference>
<organism evidence="11 12">
    <name type="scientific">Aplosporella prunicola CBS 121167</name>
    <dbReference type="NCBI Taxonomy" id="1176127"/>
    <lineage>
        <taxon>Eukaryota</taxon>
        <taxon>Fungi</taxon>
        <taxon>Dikarya</taxon>
        <taxon>Ascomycota</taxon>
        <taxon>Pezizomycotina</taxon>
        <taxon>Dothideomycetes</taxon>
        <taxon>Dothideomycetes incertae sedis</taxon>
        <taxon>Botryosphaeriales</taxon>
        <taxon>Aplosporellaceae</taxon>
        <taxon>Aplosporella</taxon>
    </lineage>
</organism>
<dbReference type="PANTHER" id="PTHR31571">
    <property type="entry name" value="ALTERED INHERITANCE OF MITOCHONDRIA PROTEIN 6"/>
    <property type="match status" value="1"/>
</dbReference>
<keyword evidence="8" id="KW-0539">Nucleus</keyword>
<keyword evidence="3" id="KW-0808">Transferase</keyword>
<dbReference type="PROSITE" id="PS51728">
    <property type="entry name" value="RTT109_HAT"/>
    <property type="match status" value="1"/>
</dbReference>
<dbReference type="EC" id="2.3.1.48" evidence="2"/>
<dbReference type="InterPro" id="IPR013178">
    <property type="entry name" value="Histone_AcTrfase_Rtt109/CBP"/>
</dbReference>
<keyword evidence="5" id="KW-0007">Acetylation</keyword>
<evidence type="ECO:0000256" key="4">
    <source>
        <dbReference type="ARBA" id="ARBA00022763"/>
    </source>
</evidence>
<proteinExistence type="predicted"/>
<dbReference type="GO" id="GO:0006355">
    <property type="term" value="P:regulation of DNA-templated transcription"/>
    <property type="evidence" value="ECO:0007669"/>
    <property type="project" value="InterPro"/>
</dbReference>
<dbReference type="InterPro" id="IPR016849">
    <property type="entry name" value="Rtt109"/>
</dbReference>
<dbReference type="EMBL" id="ML995490">
    <property type="protein sequence ID" value="KAF2140209.1"/>
    <property type="molecule type" value="Genomic_DNA"/>
</dbReference>
<feature type="region of interest" description="Disordered" evidence="10">
    <location>
        <begin position="493"/>
        <end position="541"/>
    </location>
</feature>
<comment type="catalytic activity">
    <reaction evidence="9">
        <text>L-lysyl-[histone] + acetyl-CoA = N(6)-acetyl-L-lysyl-[histone] + CoA + H(+)</text>
        <dbReference type="Rhea" id="RHEA:21992"/>
        <dbReference type="Rhea" id="RHEA-COMP:9845"/>
        <dbReference type="Rhea" id="RHEA-COMP:11338"/>
        <dbReference type="ChEBI" id="CHEBI:15378"/>
        <dbReference type="ChEBI" id="CHEBI:29969"/>
        <dbReference type="ChEBI" id="CHEBI:57287"/>
        <dbReference type="ChEBI" id="CHEBI:57288"/>
        <dbReference type="ChEBI" id="CHEBI:61930"/>
        <dbReference type="EC" id="2.3.1.48"/>
    </reaction>
    <physiologicalReaction direction="left-to-right" evidence="9">
        <dbReference type="Rhea" id="RHEA:21993"/>
    </physiologicalReaction>
</comment>
<evidence type="ECO:0000313" key="11">
    <source>
        <dbReference type="EMBL" id="KAF2140209.1"/>
    </source>
</evidence>
<dbReference type="RefSeq" id="XP_033395922.1">
    <property type="nucleotide sequence ID" value="XM_033544931.1"/>
</dbReference>
<dbReference type="Proteomes" id="UP000799438">
    <property type="component" value="Unassembled WGS sequence"/>
</dbReference>
<accession>A0A6A6B7U9</accession>
<keyword evidence="4" id="KW-0227">DNA damage</keyword>
<evidence type="ECO:0000256" key="8">
    <source>
        <dbReference type="ARBA" id="ARBA00023242"/>
    </source>
</evidence>
<keyword evidence="12" id="KW-1185">Reference proteome</keyword>
<sequence>MADSTTTKEGSLPELLSQALPKDSQFTFYHVSSPPTKCAAIFSAPPGARPERTYCESHFLNVSIKPKPGDERSTGEVLAFAIEVLIYTTSHLTTIFVSKADSTGYISLLNLPRTQTSPLRAISSAFISWLVKHRQRPGVRLVVSLFARAQDQYLFPGSVENGDKHIADDTALIKWWCKVLDPVLRDYAPEVSETGQGSLLDRQSDRTTAQGHLVIPGLEKNDTIRFFPATVRSDLAESKRWRHGHPLQQISKHPSAPPRCLIPHFPDDPKSRYMDELDDELPETGAQSLTSPSKGNGQWRSVRSLEQFWEMMSFRQECSSGRLVGFIWVIFTPPDLDDMAEDEFPGSQTESIAEMLSPPNKFNEASEMKNRPRRRSRLTGPIVPRVPRIKSGSSKSPDKLPPVESRYYAWPASSRGQIVLEEKDYKRATDLLLHQNYANREMAVVSTKKWIDEASVLGCTQRWGMAITGRKAAPAVETNGNGGVNMLNASMLRKKRKPEGEESAPKTAEAVNTLPAGLVRKKAKATEESPSAAGSAEGVNVLGAGLIRRKPKA</sequence>
<dbReference type="OrthoDB" id="3361892at2759"/>
<evidence type="ECO:0000256" key="5">
    <source>
        <dbReference type="ARBA" id="ARBA00022990"/>
    </source>
</evidence>
<evidence type="ECO:0000256" key="9">
    <source>
        <dbReference type="ARBA" id="ARBA00048940"/>
    </source>
</evidence>
<dbReference type="AlphaFoldDB" id="A0A6A6B7U9"/>
<evidence type="ECO:0000256" key="10">
    <source>
        <dbReference type="SAM" id="MobiDB-lite"/>
    </source>
</evidence>
<evidence type="ECO:0000256" key="1">
    <source>
        <dbReference type="ARBA" id="ARBA00004123"/>
    </source>
</evidence>
<feature type="region of interest" description="Disordered" evidence="10">
    <location>
        <begin position="271"/>
        <end position="298"/>
    </location>
</feature>
<comment type="subcellular location">
    <subcellularLocation>
        <location evidence="1">Nucleus</location>
    </subcellularLocation>
</comment>
<dbReference type="InterPro" id="IPR051236">
    <property type="entry name" value="HAT_RTT109-like"/>
</dbReference>
<evidence type="ECO:0000256" key="7">
    <source>
        <dbReference type="ARBA" id="ARBA00023163"/>
    </source>
</evidence>
<feature type="compositionally biased region" description="Polar residues" evidence="10">
    <location>
        <begin position="285"/>
        <end position="298"/>
    </location>
</feature>
<name>A0A6A6B7U9_9PEZI</name>
<keyword evidence="7" id="KW-0804">Transcription</keyword>
<evidence type="ECO:0000256" key="3">
    <source>
        <dbReference type="ARBA" id="ARBA00022679"/>
    </source>
</evidence>
<dbReference type="Pfam" id="PF08214">
    <property type="entry name" value="HAT_KAT11"/>
    <property type="match status" value="1"/>
</dbReference>